<name>A0A1G5M669_AFIMA</name>
<dbReference type="Proteomes" id="UP000199347">
    <property type="component" value="Unassembled WGS sequence"/>
</dbReference>
<protein>
    <submittedName>
        <fullName evidence="1">Uncharacterized protein</fullName>
    </submittedName>
</protein>
<keyword evidence="2" id="KW-1185">Reference proteome</keyword>
<dbReference type="EMBL" id="FMVW01000001">
    <property type="protein sequence ID" value="SCZ20673.1"/>
    <property type="molecule type" value="Genomic_DNA"/>
</dbReference>
<accession>A0A1G5M669</accession>
<dbReference type="AlphaFoldDB" id="A0A1G5M669"/>
<reference evidence="1 2" key="1">
    <citation type="submission" date="2016-10" db="EMBL/GenBank/DDBJ databases">
        <authorList>
            <person name="de Groot N.N."/>
        </authorList>
    </citation>
    <scope>NUCLEOTIDE SEQUENCE [LARGE SCALE GENOMIC DNA]</scope>
    <source>
        <strain evidence="1 2">DSM 2698</strain>
    </source>
</reference>
<evidence type="ECO:0000313" key="1">
    <source>
        <dbReference type="EMBL" id="SCZ20673.1"/>
    </source>
</evidence>
<evidence type="ECO:0000313" key="2">
    <source>
        <dbReference type="Proteomes" id="UP000199347"/>
    </source>
</evidence>
<sequence>MQTSRLLSAEEFEACFAQPMRNVTENAEPVLDIWPYVDSLDLNALGLPSLNDVHYVYRDAHERFDQVLISTGRFNTLLIIVVDRHLRTVLGHHLLDLNEAYGRHGDHLKPVP</sequence>
<proteinExistence type="predicted"/>
<gene>
    <name evidence="1" type="ORF">SAMN03080610_00169</name>
</gene>
<organism evidence="1 2">
    <name type="scientific">Afifella marina DSM 2698</name>
    <dbReference type="NCBI Taxonomy" id="1120955"/>
    <lineage>
        <taxon>Bacteria</taxon>
        <taxon>Pseudomonadati</taxon>
        <taxon>Pseudomonadota</taxon>
        <taxon>Alphaproteobacteria</taxon>
        <taxon>Hyphomicrobiales</taxon>
        <taxon>Afifellaceae</taxon>
        <taxon>Afifella</taxon>
    </lineage>
</organism>
<dbReference type="OrthoDB" id="9429503at2"/>